<protein>
    <recommendedName>
        <fullName evidence="6">ACB domain-containing protein</fullName>
    </recommendedName>
</protein>
<feature type="domain" description="ACB" evidence="6">
    <location>
        <begin position="2"/>
        <end position="89"/>
    </location>
</feature>
<proteinExistence type="predicted"/>
<dbReference type="OrthoDB" id="4567at2759"/>
<feature type="repeat" description="ANK" evidence="4">
    <location>
        <begin position="205"/>
        <end position="237"/>
    </location>
</feature>
<accession>A0A8J4V330</accession>
<dbReference type="Pfam" id="PF12796">
    <property type="entry name" value="Ank_2"/>
    <property type="match status" value="1"/>
</dbReference>
<dbReference type="PRINTS" id="PR00689">
    <property type="entry name" value="ACOABINDINGP"/>
</dbReference>
<evidence type="ECO:0000259" key="6">
    <source>
        <dbReference type="PROSITE" id="PS51228"/>
    </source>
</evidence>
<dbReference type="InterPro" id="IPR002110">
    <property type="entry name" value="Ankyrin_rpt"/>
</dbReference>
<name>A0A8J4V330_9MYCE</name>
<dbReference type="InterPro" id="IPR035984">
    <property type="entry name" value="Acyl-CoA-binding_sf"/>
</dbReference>
<dbReference type="SMART" id="SM00248">
    <property type="entry name" value="ANK"/>
    <property type="match status" value="2"/>
</dbReference>
<dbReference type="PROSITE" id="PS50297">
    <property type="entry name" value="ANK_REP_REGION"/>
    <property type="match status" value="2"/>
</dbReference>
<evidence type="ECO:0000313" key="8">
    <source>
        <dbReference type="Proteomes" id="UP000695562"/>
    </source>
</evidence>
<keyword evidence="8" id="KW-1185">Reference proteome</keyword>
<dbReference type="Gene3D" id="1.25.40.20">
    <property type="entry name" value="Ankyrin repeat-containing domain"/>
    <property type="match status" value="1"/>
</dbReference>
<organism evidence="7 8">
    <name type="scientific">Polysphondylium violaceum</name>
    <dbReference type="NCBI Taxonomy" id="133409"/>
    <lineage>
        <taxon>Eukaryota</taxon>
        <taxon>Amoebozoa</taxon>
        <taxon>Evosea</taxon>
        <taxon>Eumycetozoa</taxon>
        <taxon>Dictyostelia</taxon>
        <taxon>Dictyosteliales</taxon>
        <taxon>Dictyosteliaceae</taxon>
        <taxon>Polysphondylium</taxon>
    </lineage>
</organism>
<dbReference type="Proteomes" id="UP000695562">
    <property type="component" value="Unassembled WGS sequence"/>
</dbReference>
<dbReference type="SUPFAM" id="SSF47027">
    <property type="entry name" value="Acyl-CoA binding protein"/>
    <property type="match status" value="1"/>
</dbReference>
<dbReference type="PANTHER" id="PTHR24119">
    <property type="entry name" value="ACYL-COA-BINDING DOMAIN-CONTAINING PROTEIN 6"/>
    <property type="match status" value="1"/>
</dbReference>
<evidence type="ECO:0000256" key="2">
    <source>
        <dbReference type="ARBA" id="ARBA00023043"/>
    </source>
</evidence>
<dbReference type="AlphaFoldDB" id="A0A8J4V330"/>
<comment type="caution">
    <text evidence="7">The sequence shown here is derived from an EMBL/GenBank/DDBJ whole genome shotgun (WGS) entry which is preliminary data.</text>
</comment>
<dbReference type="SUPFAM" id="SSF48403">
    <property type="entry name" value="Ankyrin repeat"/>
    <property type="match status" value="1"/>
</dbReference>
<feature type="repeat" description="ANK" evidence="4">
    <location>
        <begin position="172"/>
        <end position="204"/>
    </location>
</feature>
<feature type="region of interest" description="Disordered" evidence="5">
    <location>
        <begin position="99"/>
        <end position="118"/>
    </location>
</feature>
<dbReference type="PROSITE" id="PS51228">
    <property type="entry name" value="ACB_2"/>
    <property type="match status" value="1"/>
</dbReference>
<dbReference type="PROSITE" id="PS50088">
    <property type="entry name" value="ANK_REPEAT"/>
    <property type="match status" value="2"/>
</dbReference>
<dbReference type="Gene3D" id="1.20.80.10">
    <property type="match status" value="1"/>
</dbReference>
<keyword evidence="3" id="KW-0446">Lipid-binding</keyword>
<dbReference type="GO" id="GO:0000062">
    <property type="term" value="F:fatty-acyl-CoA binding"/>
    <property type="evidence" value="ECO:0007669"/>
    <property type="project" value="InterPro"/>
</dbReference>
<evidence type="ECO:0000256" key="1">
    <source>
        <dbReference type="ARBA" id="ARBA00022737"/>
    </source>
</evidence>
<dbReference type="Pfam" id="PF00887">
    <property type="entry name" value="ACBP"/>
    <property type="match status" value="1"/>
</dbReference>
<dbReference type="InterPro" id="IPR000582">
    <property type="entry name" value="Acyl-CoA-binding_protein"/>
</dbReference>
<evidence type="ECO:0000256" key="5">
    <source>
        <dbReference type="SAM" id="MobiDB-lite"/>
    </source>
</evidence>
<gene>
    <name evidence="7" type="ORF">CYY_006502</name>
</gene>
<sequence length="259" mass="29720">MIESQFQKAVEYISKKSDHLTLSNEQQLYFYCQFKQATIGDINTKSPPFYDYIGRSKWNSWKSLEGIDKVTAMTNYINYLTKVAPNWIDTTQTPAEPTAQSVFEEDDPQEQQQQDKNKMGPVISRFSMVDQETIDELNKNQKEDLSYWVSMNSIDKVKEMINEKSINERDEEGRTPLMWSCDRGLVDIAKLLLDSGSNVNSQDNEGMTPLHYACVCTHKEIIQLLLSYNADKSIKDNSDTLPIDLLDSSSDSELIKLLN</sequence>
<keyword evidence="1" id="KW-0677">Repeat</keyword>
<evidence type="ECO:0000313" key="7">
    <source>
        <dbReference type="EMBL" id="KAF2072182.1"/>
    </source>
</evidence>
<dbReference type="InterPro" id="IPR036770">
    <property type="entry name" value="Ankyrin_rpt-contain_sf"/>
</dbReference>
<keyword evidence="2 4" id="KW-0040">ANK repeat</keyword>
<dbReference type="EMBL" id="AJWJ01000303">
    <property type="protein sequence ID" value="KAF2072182.1"/>
    <property type="molecule type" value="Genomic_DNA"/>
</dbReference>
<dbReference type="PANTHER" id="PTHR24119:SF0">
    <property type="entry name" value="ACYL-COA-BINDING DOMAIN-CONTAINING PROTEIN 6"/>
    <property type="match status" value="1"/>
</dbReference>
<evidence type="ECO:0000256" key="3">
    <source>
        <dbReference type="ARBA" id="ARBA00023121"/>
    </source>
</evidence>
<evidence type="ECO:0000256" key="4">
    <source>
        <dbReference type="PROSITE-ProRule" id="PRU00023"/>
    </source>
</evidence>
<reference evidence="7" key="1">
    <citation type="submission" date="2020-01" db="EMBL/GenBank/DDBJ databases">
        <title>Development of genomics and gene disruption for Polysphondylium violaceum indicates a role for the polyketide synthase stlB in stalk morphogenesis.</title>
        <authorList>
            <person name="Narita B."/>
            <person name="Kawabe Y."/>
            <person name="Kin K."/>
            <person name="Saito T."/>
            <person name="Gibbs R."/>
            <person name="Kuspa A."/>
            <person name="Muzny D."/>
            <person name="Queller D."/>
            <person name="Richards S."/>
            <person name="Strassman J."/>
            <person name="Sucgang R."/>
            <person name="Worley K."/>
            <person name="Schaap P."/>
        </authorList>
    </citation>
    <scope>NUCLEOTIDE SEQUENCE</scope>
    <source>
        <strain evidence="7">QSvi11</strain>
    </source>
</reference>
<dbReference type="InterPro" id="IPR014352">
    <property type="entry name" value="FERM/acyl-CoA-bd_prot_sf"/>
</dbReference>